<feature type="binding site" description="covalent" evidence="4">
    <location>
        <position position="135"/>
    </location>
    <ligand>
        <name>heme c</name>
        <dbReference type="ChEBI" id="CHEBI:61717"/>
        <label>2</label>
    </ligand>
</feature>
<dbReference type="InterPro" id="IPR050597">
    <property type="entry name" value="Cytochrome_c_Oxidase_Subunit"/>
</dbReference>
<feature type="binding site" description="covalent" evidence="4">
    <location>
        <position position="132"/>
    </location>
    <ligand>
        <name>heme c</name>
        <dbReference type="ChEBI" id="CHEBI:61717"/>
        <label>2</label>
    </ligand>
</feature>
<organism evidence="8 9">
    <name type="scientific">Acidiphilium rubrum</name>
    <dbReference type="NCBI Taxonomy" id="526"/>
    <lineage>
        <taxon>Bacteria</taxon>
        <taxon>Pseudomonadati</taxon>
        <taxon>Pseudomonadota</taxon>
        <taxon>Alphaproteobacteria</taxon>
        <taxon>Acetobacterales</taxon>
        <taxon>Acidocellaceae</taxon>
        <taxon>Acidiphilium</taxon>
    </lineage>
</organism>
<accession>A0A8G2FHP9</accession>
<protein>
    <submittedName>
        <fullName evidence="8">Cytochrome c553</fullName>
    </submittedName>
</protein>
<dbReference type="PANTHER" id="PTHR33751:SF11">
    <property type="entry name" value="BLL4483 PROTEIN"/>
    <property type="match status" value="1"/>
</dbReference>
<keyword evidence="2 5" id="KW-0479">Metal-binding</keyword>
<feature type="binding site" description="covalent" evidence="4">
    <location>
        <position position="34"/>
    </location>
    <ligand>
        <name>heme c</name>
        <dbReference type="ChEBI" id="CHEBI:61717"/>
        <label>1</label>
    </ligand>
</feature>
<dbReference type="EMBL" id="FTNE01000037">
    <property type="protein sequence ID" value="SIR47854.1"/>
    <property type="molecule type" value="Genomic_DNA"/>
</dbReference>
<keyword evidence="9" id="KW-1185">Reference proteome</keyword>
<dbReference type="SUPFAM" id="SSF46626">
    <property type="entry name" value="Cytochrome c"/>
    <property type="match status" value="2"/>
</dbReference>
<feature type="signal peptide" evidence="6">
    <location>
        <begin position="1"/>
        <end position="22"/>
    </location>
</feature>
<evidence type="ECO:0000313" key="8">
    <source>
        <dbReference type="EMBL" id="SIR47854.1"/>
    </source>
</evidence>
<evidence type="ECO:0000256" key="5">
    <source>
        <dbReference type="PIRSR" id="PIRSR000005-2"/>
    </source>
</evidence>
<sequence>MARRPRRILATIILAGPCIAAAAPPPQVASCAACHGANGLGNAAAGFPALAGLPAPYIEQQLYSFKHGTRVNAIMTGIATSLTSAQRTAIGQYYAALKVPAAPEPNPLPTGPGATLALNGAWNHQLTGLPSCASCHGPYGIGVGAQFPRLAGQPKQYLAAQLTDWQKHSRKNDPLHLMRNVAGKLSNTQIEAVAAYYAALAANPTALPEPGAAKGAK</sequence>
<evidence type="ECO:0000259" key="7">
    <source>
        <dbReference type="PROSITE" id="PS51007"/>
    </source>
</evidence>
<evidence type="ECO:0000313" key="9">
    <source>
        <dbReference type="Proteomes" id="UP000186308"/>
    </source>
</evidence>
<dbReference type="PIRSF" id="PIRSF000005">
    <property type="entry name" value="Cytochrome_c4"/>
    <property type="match status" value="1"/>
</dbReference>
<dbReference type="RefSeq" id="WP_035229466.1">
    <property type="nucleotide sequence ID" value="NZ_FTNE01000037.1"/>
</dbReference>
<dbReference type="Proteomes" id="UP000186308">
    <property type="component" value="Unassembled WGS sequence"/>
</dbReference>
<feature type="binding site" description="axial binding residue" evidence="5">
    <location>
        <position position="136"/>
    </location>
    <ligand>
        <name>heme c</name>
        <dbReference type="ChEBI" id="CHEBI:61717"/>
        <label>2</label>
    </ligand>
    <ligandPart>
        <name>Fe</name>
        <dbReference type="ChEBI" id="CHEBI:18248"/>
    </ligandPart>
</feature>
<feature type="binding site" description="axial binding residue" evidence="5">
    <location>
        <position position="75"/>
    </location>
    <ligand>
        <name>heme c</name>
        <dbReference type="ChEBI" id="CHEBI:61717"/>
        <label>1</label>
    </ligand>
    <ligandPart>
        <name>Fe</name>
        <dbReference type="ChEBI" id="CHEBI:18248"/>
    </ligandPart>
</feature>
<keyword evidence="1 4" id="KW-0349">Heme</keyword>
<dbReference type="PANTHER" id="PTHR33751">
    <property type="entry name" value="CBB3-TYPE CYTOCHROME C OXIDASE SUBUNIT FIXP"/>
    <property type="match status" value="1"/>
</dbReference>
<dbReference type="InterPro" id="IPR024167">
    <property type="entry name" value="Cytochrome_c4-like"/>
</dbReference>
<dbReference type="OrthoDB" id="9773456at2"/>
<name>A0A8G2FHP9_ACIRU</name>
<reference evidence="8 9" key="1">
    <citation type="submission" date="2017-01" db="EMBL/GenBank/DDBJ databases">
        <authorList>
            <person name="Varghese N."/>
            <person name="Submissions S."/>
        </authorList>
    </citation>
    <scope>NUCLEOTIDE SEQUENCE [LARGE SCALE GENOMIC DNA]</scope>
    <source>
        <strain evidence="8 9">ATCC 35905</strain>
    </source>
</reference>
<dbReference type="Pfam" id="PF00034">
    <property type="entry name" value="Cytochrom_C"/>
    <property type="match status" value="2"/>
</dbReference>
<dbReference type="PROSITE" id="PS51007">
    <property type="entry name" value="CYTC"/>
    <property type="match status" value="1"/>
</dbReference>
<comment type="caution">
    <text evidence="8">The sequence shown here is derived from an EMBL/GenBank/DDBJ whole genome shotgun (WGS) entry which is preliminary data.</text>
</comment>
<dbReference type="GO" id="GO:0009055">
    <property type="term" value="F:electron transfer activity"/>
    <property type="evidence" value="ECO:0007669"/>
    <property type="project" value="InterPro"/>
</dbReference>
<dbReference type="GO" id="GO:0042597">
    <property type="term" value="C:periplasmic space"/>
    <property type="evidence" value="ECO:0007669"/>
    <property type="project" value="InterPro"/>
</dbReference>
<keyword evidence="3 5" id="KW-0408">Iron</keyword>
<feature type="domain" description="Cytochrome c" evidence="7">
    <location>
        <begin position="11"/>
        <end position="201"/>
    </location>
</feature>
<evidence type="ECO:0000256" key="2">
    <source>
        <dbReference type="ARBA" id="ARBA00022723"/>
    </source>
</evidence>
<evidence type="ECO:0000256" key="1">
    <source>
        <dbReference type="ARBA" id="ARBA00022617"/>
    </source>
</evidence>
<dbReference type="AlphaFoldDB" id="A0A8G2FHP9"/>
<proteinExistence type="predicted"/>
<evidence type="ECO:0000256" key="3">
    <source>
        <dbReference type="ARBA" id="ARBA00023004"/>
    </source>
</evidence>
<dbReference type="GO" id="GO:0020037">
    <property type="term" value="F:heme binding"/>
    <property type="evidence" value="ECO:0007669"/>
    <property type="project" value="InterPro"/>
</dbReference>
<comment type="PTM">
    <text evidence="4">Binds 2 heme c groups covalently per subunit.</text>
</comment>
<evidence type="ECO:0000256" key="6">
    <source>
        <dbReference type="SAM" id="SignalP"/>
    </source>
</evidence>
<dbReference type="GO" id="GO:0005506">
    <property type="term" value="F:iron ion binding"/>
    <property type="evidence" value="ECO:0007669"/>
    <property type="project" value="InterPro"/>
</dbReference>
<dbReference type="Gene3D" id="1.10.760.10">
    <property type="entry name" value="Cytochrome c-like domain"/>
    <property type="match status" value="2"/>
</dbReference>
<feature type="chain" id="PRO_5034865477" evidence="6">
    <location>
        <begin position="23"/>
        <end position="217"/>
    </location>
</feature>
<evidence type="ECO:0000256" key="4">
    <source>
        <dbReference type="PIRSR" id="PIRSR000005-1"/>
    </source>
</evidence>
<dbReference type="InterPro" id="IPR009056">
    <property type="entry name" value="Cyt_c-like_dom"/>
</dbReference>
<keyword evidence="6" id="KW-0732">Signal</keyword>
<feature type="binding site" description="axial binding residue" evidence="5">
    <location>
        <position position="35"/>
    </location>
    <ligand>
        <name>heme c</name>
        <dbReference type="ChEBI" id="CHEBI:61717"/>
        <label>1</label>
    </ligand>
    <ligandPart>
        <name>Fe</name>
        <dbReference type="ChEBI" id="CHEBI:18248"/>
    </ligandPart>
</feature>
<dbReference type="InterPro" id="IPR036909">
    <property type="entry name" value="Cyt_c-like_dom_sf"/>
</dbReference>
<feature type="binding site" description="axial binding residue" evidence="5">
    <location>
        <position position="178"/>
    </location>
    <ligand>
        <name>heme c</name>
        <dbReference type="ChEBI" id="CHEBI:61717"/>
        <label>2</label>
    </ligand>
    <ligandPart>
        <name>Fe</name>
        <dbReference type="ChEBI" id="CHEBI:18248"/>
    </ligandPart>
</feature>
<gene>
    <name evidence="8" type="ORF">SAMN05421828_13711</name>
</gene>
<feature type="binding site" description="covalent" evidence="4">
    <location>
        <position position="31"/>
    </location>
    <ligand>
        <name>heme c</name>
        <dbReference type="ChEBI" id="CHEBI:61717"/>
        <label>1</label>
    </ligand>
</feature>